<organism evidence="7 8">
    <name type="scientific">Giesbergeria sinuosa</name>
    <dbReference type="NCBI Taxonomy" id="80883"/>
    <lineage>
        <taxon>Bacteria</taxon>
        <taxon>Pseudomonadati</taxon>
        <taxon>Pseudomonadota</taxon>
        <taxon>Betaproteobacteria</taxon>
        <taxon>Burkholderiales</taxon>
        <taxon>Comamonadaceae</taxon>
        <taxon>Giesbergeria</taxon>
    </lineage>
</organism>
<evidence type="ECO:0000256" key="5">
    <source>
        <dbReference type="ARBA" id="ARBA00022840"/>
    </source>
</evidence>
<keyword evidence="2" id="KW-0813">Transport</keyword>
<evidence type="ECO:0000259" key="6">
    <source>
        <dbReference type="PROSITE" id="PS50893"/>
    </source>
</evidence>
<dbReference type="PROSITE" id="PS00211">
    <property type="entry name" value="ABC_TRANSPORTER_1"/>
    <property type="match status" value="1"/>
</dbReference>
<keyword evidence="3" id="KW-1003">Cell membrane</keyword>
<dbReference type="SUPFAM" id="SSF52540">
    <property type="entry name" value="P-loop containing nucleoside triphosphate hydrolases"/>
    <property type="match status" value="1"/>
</dbReference>
<reference evidence="8" key="1">
    <citation type="journal article" date="2019" name="Int. J. Syst. Evol. Microbiol.">
        <title>The Global Catalogue of Microorganisms (GCM) 10K type strain sequencing project: providing services to taxonomists for standard genome sequencing and annotation.</title>
        <authorList>
            <consortium name="The Broad Institute Genomics Platform"/>
            <consortium name="The Broad Institute Genome Sequencing Center for Infectious Disease"/>
            <person name="Wu L."/>
            <person name="Ma J."/>
        </authorList>
    </citation>
    <scope>NUCLEOTIDE SEQUENCE [LARGE SCALE GENOMIC DNA]</scope>
    <source>
        <strain evidence="8">CCUG 49452</strain>
    </source>
</reference>
<evidence type="ECO:0000256" key="1">
    <source>
        <dbReference type="ARBA" id="ARBA00005417"/>
    </source>
</evidence>
<dbReference type="Gene3D" id="3.40.50.300">
    <property type="entry name" value="P-loop containing nucleotide triphosphate hydrolases"/>
    <property type="match status" value="1"/>
</dbReference>
<dbReference type="PANTHER" id="PTHR42734:SF6">
    <property type="entry name" value="MOLYBDATE IMPORT ATP-BINDING PROTEIN MOLC"/>
    <property type="match status" value="1"/>
</dbReference>
<comment type="caution">
    <text evidence="7">The sequence shown here is derived from an EMBL/GenBank/DDBJ whole genome shotgun (WGS) entry which is preliminary data.</text>
</comment>
<evidence type="ECO:0000313" key="7">
    <source>
        <dbReference type="EMBL" id="MFC4790133.1"/>
    </source>
</evidence>
<dbReference type="InterPro" id="IPR050153">
    <property type="entry name" value="Metal_Ion_Import_ABC"/>
</dbReference>
<name>A0ABV9QGK0_9BURK</name>
<dbReference type="InterPro" id="IPR003439">
    <property type="entry name" value="ABC_transporter-like_ATP-bd"/>
</dbReference>
<dbReference type="EMBL" id="JBHSHJ010000014">
    <property type="protein sequence ID" value="MFC4790133.1"/>
    <property type="molecule type" value="Genomic_DNA"/>
</dbReference>
<keyword evidence="4" id="KW-0547">Nucleotide-binding</keyword>
<keyword evidence="3" id="KW-0472">Membrane</keyword>
<dbReference type="PANTHER" id="PTHR42734">
    <property type="entry name" value="METAL TRANSPORT SYSTEM ATP-BINDING PROTEIN TM_0124-RELATED"/>
    <property type="match status" value="1"/>
</dbReference>
<dbReference type="InterPro" id="IPR027417">
    <property type="entry name" value="P-loop_NTPase"/>
</dbReference>
<keyword evidence="5 7" id="KW-0067">ATP-binding</keyword>
<dbReference type="SMART" id="SM00382">
    <property type="entry name" value="AAA"/>
    <property type="match status" value="1"/>
</dbReference>
<dbReference type="RefSeq" id="WP_382434256.1">
    <property type="nucleotide sequence ID" value="NZ_JBHSHJ010000014.1"/>
</dbReference>
<evidence type="ECO:0000256" key="2">
    <source>
        <dbReference type="ARBA" id="ARBA00022448"/>
    </source>
</evidence>
<dbReference type="Proteomes" id="UP001596001">
    <property type="component" value="Unassembled WGS sequence"/>
</dbReference>
<comment type="similarity">
    <text evidence="1">Belongs to the ABC transporter superfamily.</text>
</comment>
<evidence type="ECO:0000256" key="3">
    <source>
        <dbReference type="ARBA" id="ARBA00022475"/>
    </source>
</evidence>
<dbReference type="GO" id="GO:0005524">
    <property type="term" value="F:ATP binding"/>
    <property type="evidence" value="ECO:0007669"/>
    <property type="project" value="UniProtKB-KW"/>
</dbReference>
<sequence length="261" mass="28567">MMLQVCDVGICYATWVLRHLDFSLQAGQVLAVLGPNGRGKSSLLRVMAGLARPQEGRVQCDASVAYVPQFIHPGFEMTALDLVLTGRARHIGWKGAPSAHDRAVAHDCLRRLDADRFAERDIHHLSGGERQLVLMARALASGCQVMLLDEPASALDFHNQAVILEVMRDLAHREGMTVVFTTHVPQHALEIADQSLLLLDAQAFLFGATLDTVTTEALSRLYRLPIQRMALEVDGRAVQTAIPLYHAIGRAMVSLPTPSLP</sequence>
<proteinExistence type="inferred from homology"/>
<dbReference type="InterPro" id="IPR017871">
    <property type="entry name" value="ABC_transporter-like_CS"/>
</dbReference>
<keyword evidence="8" id="KW-1185">Reference proteome</keyword>
<dbReference type="InterPro" id="IPR003593">
    <property type="entry name" value="AAA+_ATPase"/>
</dbReference>
<evidence type="ECO:0000313" key="8">
    <source>
        <dbReference type="Proteomes" id="UP001596001"/>
    </source>
</evidence>
<gene>
    <name evidence="7" type="ORF">ACFO6X_14205</name>
</gene>
<protein>
    <submittedName>
        <fullName evidence="7">ABC transporter ATP-binding protein</fullName>
    </submittedName>
</protein>
<evidence type="ECO:0000256" key="4">
    <source>
        <dbReference type="ARBA" id="ARBA00022741"/>
    </source>
</evidence>
<dbReference type="PROSITE" id="PS50893">
    <property type="entry name" value="ABC_TRANSPORTER_2"/>
    <property type="match status" value="1"/>
</dbReference>
<dbReference type="Pfam" id="PF00005">
    <property type="entry name" value="ABC_tran"/>
    <property type="match status" value="1"/>
</dbReference>
<accession>A0ABV9QGK0</accession>
<feature type="domain" description="ABC transporter" evidence="6">
    <location>
        <begin position="1"/>
        <end position="225"/>
    </location>
</feature>